<sequence>MVPTVSMIPTVSMAPTVAMAPMRAVADIFNSSIAAHAIGAAWEIGLLDAVRDEKKVDIVSFSKKHDLETYSMQALVVALSVAGVLEHDDDIVMPGRLLEESYRSKSLFHWLCLGSGGLFTRMQHVLRNENRKGDIYRDPAAIAYACRDISKEHFDPAFWAAIDRLDYTPKKAVDLGCGSGGRLMQILGRFPETLGLGVDIASPSLKVAAAETSARGFGDRLSFKVGDARQMNHEAEYADVDLLTCFMMGHDFWPRENCVVTLRKLREVFPKVRRFILGDATGILLNKTNTKYNCTEDDVPIFTLGFEFGHAMMDIKMPTLQDWEGVFEEGGWRLVKTHLIESLSLSVVFELEHA</sequence>
<evidence type="ECO:0000313" key="3">
    <source>
        <dbReference type="Proteomes" id="UP000799779"/>
    </source>
</evidence>
<gene>
    <name evidence="2" type="ORF">P154DRAFT_557680</name>
</gene>
<reference evidence="2" key="1">
    <citation type="journal article" date="2020" name="Stud. Mycol.">
        <title>101 Dothideomycetes genomes: a test case for predicting lifestyles and emergence of pathogens.</title>
        <authorList>
            <person name="Haridas S."/>
            <person name="Albert R."/>
            <person name="Binder M."/>
            <person name="Bloem J."/>
            <person name="Labutti K."/>
            <person name="Salamov A."/>
            <person name="Andreopoulos B."/>
            <person name="Baker S."/>
            <person name="Barry K."/>
            <person name="Bills G."/>
            <person name="Bluhm B."/>
            <person name="Cannon C."/>
            <person name="Castanera R."/>
            <person name="Culley D."/>
            <person name="Daum C."/>
            <person name="Ezra D."/>
            <person name="Gonzalez J."/>
            <person name="Henrissat B."/>
            <person name="Kuo A."/>
            <person name="Liang C."/>
            <person name="Lipzen A."/>
            <person name="Lutzoni F."/>
            <person name="Magnuson J."/>
            <person name="Mondo S."/>
            <person name="Nolan M."/>
            <person name="Ohm R."/>
            <person name="Pangilinan J."/>
            <person name="Park H.-J."/>
            <person name="Ramirez L."/>
            <person name="Alfaro M."/>
            <person name="Sun H."/>
            <person name="Tritt A."/>
            <person name="Yoshinaga Y."/>
            <person name="Zwiers L.-H."/>
            <person name="Turgeon B."/>
            <person name="Goodwin S."/>
            <person name="Spatafora J."/>
            <person name="Crous P."/>
            <person name="Grigoriev I."/>
        </authorList>
    </citation>
    <scope>NUCLEOTIDE SEQUENCE</scope>
    <source>
        <strain evidence="2">CBS 123094</strain>
    </source>
</reference>
<dbReference type="CDD" id="cd02440">
    <property type="entry name" value="AdoMet_MTases"/>
    <property type="match status" value="1"/>
</dbReference>
<feature type="domain" description="Methyltransferase" evidence="1">
    <location>
        <begin position="173"/>
        <end position="268"/>
    </location>
</feature>
<accession>A0A6A5VVI1</accession>
<dbReference type="AlphaFoldDB" id="A0A6A5VVI1"/>
<evidence type="ECO:0000259" key="1">
    <source>
        <dbReference type="Pfam" id="PF13649"/>
    </source>
</evidence>
<keyword evidence="3" id="KW-1185">Reference proteome</keyword>
<organism evidence="2 3">
    <name type="scientific">Amniculicola lignicola CBS 123094</name>
    <dbReference type="NCBI Taxonomy" id="1392246"/>
    <lineage>
        <taxon>Eukaryota</taxon>
        <taxon>Fungi</taxon>
        <taxon>Dikarya</taxon>
        <taxon>Ascomycota</taxon>
        <taxon>Pezizomycotina</taxon>
        <taxon>Dothideomycetes</taxon>
        <taxon>Pleosporomycetidae</taxon>
        <taxon>Pleosporales</taxon>
        <taxon>Amniculicolaceae</taxon>
        <taxon>Amniculicola</taxon>
    </lineage>
</organism>
<dbReference type="EMBL" id="ML977698">
    <property type="protein sequence ID" value="KAF1993533.1"/>
    <property type="molecule type" value="Genomic_DNA"/>
</dbReference>
<keyword evidence="2" id="KW-0489">Methyltransferase</keyword>
<dbReference type="InterPro" id="IPR029063">
    <property type="entry name" value="SAM-dependent_MTases_sf"/>
</dbReference>
<dbReference type="GO" id="GO:0008168">
    <property type="term" value="F:methyltransferase activity"/>
    <property type="evidence" value="ECO:0007669"/>
    <property type="project" value="UniProtKB-KW"/>
</dbReference>
<dbReference type="InterPro" id="IPR041698">
    <property type="entry name" value="Methyltransf_25"/>
</dbReference>
<dbReference type="Proteomes" id="UP000799779">
    <property type="component" value="Unassembled WGS sequence"/>
</dbReference>
<keyword evidence="2" id="KW-0808">Transferase</keyword>
<dbReference type="InterPro" id="IPR036388">
    <property type="entry name" value="WH-like_DNA-bd_sf"/>
</dbReference>
<evidence type="ECO:0000313" key="2">
    <source>
        <dbReference type="EMBL" id="KAF1993533.1"/>
    </source>
</evidence>
<dbReference type="Gene3D" id="1.10.10.10">
    <property type="entry name" value="Winged helix-like DNA-binding domain superfamily/Winged helix DNA-binding domain"/>
    <property type="match status" value="1"/>
</dbReference>
<dbReference type="Gene3D" id="3.40.50.150">
    <property type="entry name" value="Vaccinia Virus protein VP39"/>
    <property type="match status" value="1"/>
</dbReference>
<proteinExistence type="predicted"/>
<dbReference type="SUPFAM" id="SSF53335">
    <property type="entry name" value="S-adenosyl-L-methionine-dependent methyltransferases"/>
    <property type="match status" value="1"/>
</dbReference>
<name>A0A6A5VVI1_9PLEO</name>
<dbReference type="Pfam" id="PF13649">
    <property type="entry name" value="Methyltransf_25"/>
    <property type="match status" value="1"/>
</dbReference>
<dbReference type="OrthoDB" id="269872at2759"/>
<dbReference type="GO" id="GO:0032259">
    <property type="term" value="P:methylation"/>
    <property type="evidence" value="ECO:0007669"/>
    <property type="project" value="UniProtKB-KW"/>
</dbReference>
<protein>
    <submittedName>
        <fullName evidence="2">Methyltransferase MppJ</fullName>
    </submittedName>
</protein>